<sequence length="437" mass="48008">MRHGVIRSVVAGTLLTTLLGSAWAAPQRYRLGAEDRVRLRVNEWRAAKGETYEWTAFSGEFTVEAGGLLSLPLVGEIEAAGRTTEEIAAVIGERLQKKAGLTQRPDASVEVSQFRPIYVVGQVDKPGAYPYRPRLTVLQAVSLAGGFFRPPELGMQRLSREAISARGELRDAEIEQTALIARRSRLEVEMREGATLTFPDAVTARKSSPAVADAMREEQALFDARRKALSSQLEALAQAKELIKAEIDTLQAKIASQDRQVTLARKELDSIVALVQRGLSISPRQLALEQTVAQMESARLDNVLAISRSRQDISRNERMVLDLKNQRQTGVLADLRETQTKLAKIGEKAETMRNLITDSEVIAPRMLEQAQADRRRNPVFALVRQGQDGGQEITATETDVIEPGDVLKVDGERLDAGGADRRSAISTDGPARLAEAR</sequence>
<evidence type="ECO:0000313" key="9">
    <source>
        <dbReference type="Proteomes" id="UP000517759"/>
    </source>
</evidence>
<feature type="domain" description="AprE-like long alpha-helical hairpin" evidence="6">
    <location>
        <begin position="166"/>
        <end position="351"/>
    </location>
</feature>
<proteinExistence type="predicted"/>
<reference evidence="7" key="1">
    <citation type="journal article" date="2014" name="Int. J. Syst. Evol. Microbiol.">
        <title>Complete genome of a new Firmicutes species belonging to the dominant human colonic microbiota ('Ruminococcus bicirculans') reveals two chromosomes and a selective capacity to utilize plant glucans.</title>
        <authorList>
            <consortium name="NISC Comparative Sequencing Program"/>
            <person name="Wegmann U."/>
            <person name="Louis P."/>
            <person name="Goesmann A."/>
            <person name="Henrissat B."/>
            <person name="Duncan S.H."/>
            <person name="Flint H.J."/>
        </authorList>
    </citation>
    <scope>NUCLEOTIDE SEQUENCE</scope>
    <source>
        <strain evidence="7">NBRC 107710</strain>
    </source>
</reference>
<evidence type="ECO:0000313" key="7">
    <source>
        <dbReference type="EMBL" id="GLS42671.1"/>
    </source>
</evidence>
<feature type="compositionally biased region" description="Basic and acidic residues" evidence="3">
    <location>
        <begin position="412"/>
        <end position="423"/>
    </location>
</feature>
<comment type="caution">
    <text evidence="8">The sequence shown here is derived from an EMBL/GenBank/DDBJ whole genome shotgun (WGS) entry which is preliminary data.</text>
</comment>
<feature type="region of interest" description="Disordered" evidence="3">
    <location>
        <begin position="412"/>
        <end position="437"/>
    </location>
</feature>
<keyword evidence="10" id="KW-1185">Reference proteome</keyword>
<evidence type="ECO:0000256" key="1">
    <source>
        <dbReference type="ARBA" id="ARBA00022729"/>
    </source>
</evidence>
<accession>A0A7W6ALH8</accession>
<dbReference type="AlphaFoldDB" id="A0A7W6ALH8"/>
<organism evidence="8 9">
    <name type="scientific">Methylobacterium brachythecii</name>
    <dbReference type="NCBI Taxonomy" id="1176177"/>
    <lineage>
        <taxon>Bacteria</taxon>
        <taxon>Pseudomonadati</taxon>
        <taxon>Pseudomonadota</taxon>
        <taxon>Alphaproteobacteria</taxon>
        <taxon>Hyphomicrobiales</taxon>
        <taxon>Methylobacteriaceae</taxon>
        <taxon>Methylobacterium</taxon>
    </lineage>
</organism>
<feature type="coiled-coil region" evidence="2">
    <location>
        <begin position="226"/>
        <end position="267"/>
    </location>
</feature>
<dbReference type="EMBL" id="JACIDN010000006">
    <property type="protein sequence ID" value="MBB3903924.1"/>
    <property type="molecule type" value="Genomic_DNA"/>
</dbReference>
<dbReference type="EMBL" id="BSPG01000002">
    <property type="protein sequence ID" value="GLS42671.1"/>
    <property type="molecule type" value="Genomic_DNA"/>
</dbReference>
<dbReference type="InterPro" id="IPR058781">
    <property type="entry name" value="HH_AprE-like"/>
</dbReference>
<dbReference type="InterPro" id="IPR019554">
    <property type="entry name" value="Soluble_ligand-bd"/>
</dbReference>
<gene>
    <name evidence="7" type="primary">exoF2</name>
    <name evidence="7" type="ORF">GCM10007884_06560</name>
    <name evidence="8" type="ORF">GGR33_003438</name>
</gene>
<dbReference type="InterPro" id="IPR049712">
    <property type="entry name" value="Poly_export"/>
</dbReference>
<dbReference type="Pfam" id="PF10531">
    <property type="entry name" value="SLBB"/>
    <property type="match status" value="1"/>
</dbReference>
<keyword evidence="2" id="KW-0175">Coiled coil</keyword>
<feature type="domain" description="Soluble ligand binding" evidence="5">
    <location>
        <begin position="117"/>
        <end position="152"/>
    </location>
</feature>
<feature type="domain" description="Polysaccharide export protein N-terminal" evidence="4">
    <location>
        <begin position="25"/>
        <end position="111"/>
    </location>
</feature>
<dbReference type="PANTHER" id="PTHR33619">
    <property type="entry name" value="POLYSACCHARIDE EXPORT PROTEIN GFCE-RELATED"/>
    <property type="match status" value="1"/>
</dbReference>
<reference evidence="8 9" key="3">
    <citation type="submission" date="2020-08" db="EMBL/GenBank/DDBJ databases">
        <title>Genomic Encyclopedia of Type Strains, Phase IV (KMG-IV): sequencing the most valuable type-strain genomes for metagenomic binning, comparative biology and taxonomic classification.</title>
        <authorList>
            <person name="Goeker M."/>
        </authorList>
    </citation>
    <scope>NUCLEOTIDE SEQUENCE [LARGE SCALE GENOMIC DNA]</scope>
    <source>
        <strain evidence="8 9">DSM 24105</strain>
    </source>
</reference>
<reference evidence="7" key="4">
    <citation type="submission" date="2023-01" db="EMBL/GenBank/DDBJ databases">
        <title>Draft genome sequence of Methylobacterium brachythecii strain NBRC 107710.</title>
        <authorList>
            <person name="Sun Q."/>
            <person name="Mori K."/>
        </authorList>
    </citation>
    <scope>NUCLEOTIDE SEQUENCE</scope>
    <source>
        <strain evidence="7">NBRC 107710</strain>
    </source>
</reference>
<dbReference type="Proteomes" id="UP000517759">
    <property type="component" value="Unassembled WGS sequence"/>
</dbReference>
<feature type="coiled-coil region" evidence="2">
    <location>
        <begin position="155"/>
        <end position="189"/>
    </location>
</feature>
<evidence type="ECO:0000259" key="4">
    <source>
        <dbReference type="Pfam" id="PF02563"/>
    </source>
</evidence>
<evidence type="ECO:0000313" key="8">
    <source>
        <dbReference type="EMBL" id="MBB3903924.1"/>
    </source>
</evidence>
<evidence type="ECO:0000259" key="6">
    <source>
        <dbReference type="Pfam" id="PF25994"/>
    </source>
</evidence>
<dbReference type="Pfam" id="PF25994">
    <property type="entry name" value="HH_AprE"/>
    <property type="match status" value="1"/>
</dbReference>
<dbReference type="PANTHER" id="PTHR33619:SF3">
    <property type="entry name" value="POLYSACCHARIDE EXPORT PROTEIN GFCE-RELATED"/>
    <property type="match status" value="1"/>
</dbReference>
<dbReference type="InterPro" id="IPR003715">
    <property type="entry name" value="Poly_export_N"/>
</dbReference>
<dbReference type="Gene3D" id="3.10.560.10">
    <property type="entry name" value="Outer membrane lipoprotein wza domain like"/>
    <property type="match status" value="2"/>
</dbReference>
<evidence type="ECO:0000313" key="10">
    <source>
        <dbReference type="Proteomes" id="UP001156881"/>
    </source>
</evidence>
<evidence type="ECO:0000259" key="5">
    <source>
        <dbReference type="Pfam" id="PF10531"/>
    </source>
</evidence>
<dbReference type="RefSeq" id="WP_183507316.1">
    <property type="nucleotide sequence ID" value="NZ_BSPG01000002.1"/>
</dbReference>
<protein>
    <submittedName>
        <fullName evidence="8">Protein involved in polysaccharide export with SLBB domain</fullName>
    </submittedName>
    <submittedName>
        <fullName evidence="7">Sugar ABC transporter substrate-binding protein</fullName>
    </submittedName>
</protein>
<evidence type="ECO:0000256" key="2">
    <source>
        <dbReference type="SAM" id="Coils"/>
    </source>
</evidence>
<name>A0A7W6ALH8_9HYPH</name>
<dbReference type="Gene3D" id="3.30.1950.10">
    <property type="entry name" value="wza like domain"/>
    <property type="match status" value="1"/>
</dbReference>
<dbReference type="Pfam" id="PF02563">
    <property type="entry name" value="Poly_export"/>
    <property type="match status" value="1"/>
</dbReference>
<reference evidence="10" key="2">
    <citation type="journal article" date="2019" name="Int. J. Syst. Evol. Microbiol.">
        <title>The Global Catalogue of Microorganisms (GCM) 10K type strain sequencing project: providing services to taxonomists for standard genome sequencing and annotation.</title>
        <authorList>
            <consortium name="The Broad Institute Genomics Platform"/>
            <consortium name="The Broad Institute Genome Sequencing Center for Infectious Disease"/>
            <person name="Wu L."/>
            <person name="Ma J."/>
        </authorList>
    </citation>
    <scope>NUCLEOTIDE SEQUENCE [LARGE SCALE GENOMIC DNA]</scope>
    <source>
        <strain evidence="10">NBRC 107710</strain>
    </source>
</reference>
<dbReference type="Proteomes" id="UP001156881">
    <property type="component" value="Unassembled WGS sequence"/>
</dbReference>
<dbReference type="GO" id="GO:0015159">
    <property type="term" value="F:polysaccharide transmembrane transporter activity"/>
    <property type="evidence" value="ECO:0007669"/>
    <property type="project" value="InterPro"/>
</dbReference>
<evidence type="ECO:0000256" key="3">
    <source>
        <dbReference type="SAM" id="MobiDB-lite"/>
    </source>
</evidence>
<keyword evidence="1" id="KW-0732">Signal</keyword>